<accession>A0ACD3T2L4</accession>
<sequence>MEKLDLDKAQQIERLYTTSPVYEWELIINPIPFRTKMAYIMFSICILIGGGIFISSPNLTGFMAALGPILGGCFLTPWFRYLVNSDKRYYYAINQYGMYSRNEQIIPEIAYIIVRRSAWVGCGICLFAAILVGPIAFVGAGGAALLSFQMTNFRSVPYKTQRLFDGYIKLEYFESCKAFINTKETFFVCMIPKEKVAEIESVLIKLNDTFEKEFIDDVADATRFQAFPVILEIVR</sequence>
<protein>
    <submittedName>
        <fullName evidence="1">Uncharacterized protein</fullName>
    </submittedName>
</protein>
<proteinExistence type="predicted"/>
<reference evidence="1" key="1">
    <citation type="submission" date="2018-03" db="EMBL/GenBank/DDBJ databases">
        <title>Genomic characterization of a polymicrobial infection associated with a disease outbreak in Pacific white shrimp (Litopenaeus vannamei).</title>
        <authorList>
            <person name="Turner J.W."/>
            <person name="Bachand P.T."/>
            <person name="Tallman J."/>
            <person name="Elledge N.C."/>
            <person name="Pinnell L.J."/>
            <person name="Laughlin R.C."/>
            <person name="Zimba P.V."/>
        </authorList>
    </citation>
    <scope>NUCLEOTIDE SEQUENCE</scope>
    <source>
        <strain evidence="1">Hep-2b-22</strain>
    </source>
</reference>
<keyword evidence="2" id="KW-1185">Reference proteome</keyword>
<dbReference type="EMBL" id="PZOJ01000026">
    <property type="protein sequence ID" value="TMX76629.1"/>
    <property type="molecule type" value="Genomic_DNA"/>
</dbReference>
<evidence type="ECO:0000313" key="1">
    <source>
        <dbReference type="EMBL" id="TMX76629.1"/>
    </source>
</evidence>
<dbReference type="Proteomes" id="UP000718715">
    <property type="component" value="Unassembled WGS sequence"/>
</dbReference>
<evidence type="ECO:0000313" key="2">
    <source>
        <dbReference type="Proteomes" id="UP000718715"/>
    </source>
</evidence>
<name>A0ACD3T2L4_PHODM</name>
<comment type="caution">
    <text evidence="1">The sequence shown here is derived from an EMBL/GenBank/DDBJ whole genome shotgun (WGS) entry which is preliminary data.</text>
</comment>
<organism evidence="1 2">
    <name type="scientific">Photobacterium damselae</name>
    <dbReference type="NCBI Taxonomy" id="38293"/>
    <lineage>
        <taxon>Bacteria</taxon>
        <taxon>Pseudomonadati</taxon>
        <taxon>Pseudomonadota</taxon>
        <taxon>Gammaproteobacteria</taxon>
        <taxon>Vibrionales</taxon>
        <taxon>Vibrionaceae</taxon>
        <taxon>Photobacterium</taxon>
    </lineage>
</organism>
<gene>
    <name evidence="1" type="ORF">DA092_07370</name>
</gene>